<dbReference type="EC" id="3.1.3.1" evidence="1"/>
<organism evidence="4 5">
    <name type="scientific">Ladona fulva</name>
    <name type="common">Scarce chaser dragonfly</name>
    <name type="synonym">Libellula fulva</name>
    <dbReference type="NCBI Taxonomy" id="123851"/>
    <lineage>
        <taxon>Eukaryota</taxon>
        <taxon>Metazoa</taxon>
        <taxon>Ecdysozoa</taxon>
        <taxon>Arthropoda</taxon>
        <taxon>Hexapoda</taxon>
        <taxon>Insecta</taxon>
        <taxon>Pterygota</taxon>
        <taxon>Palaeoptera</taxon>
        <taxon>Odonata</taxon>
        <taxon>Epiprocta</taxon>
        <taxon>Anisoptera</taxon>
        <taxon>Libelluloidea</taxon>
        <taxon>Libellulidae</taxon>
        <taxon>Ladona</taxon>
    </lineage>
</organism>
<feature type="binding site" evidence="3">
    <location>
        <position position="49"/>
    </location>
    <ligand>
        <name>Mg(2+)</name>
        <dbReference type="ChEBI" id="CHEBI:18420"/>
    </ligand>
</feature>
<comment type="caution">
    <text evidence="4">The sequence shown here is derived from an EMBL/GenBank/DDBJ whole genome shotgun (WGS) entry which is preliminary data.</text>
</comment>
<keyword evidence="5" id="KW-1185">Reference proteome</keyword>
<proteinExistence type="predicted"/>
<keyword evidence="3" id="KW-0862">Zinc</keyword>
<protein>
    <recommendedName>
        <fullName evidence="1">alkaline phosphatase</fullName>
        <ecNumber evidence="1">3.1.3.1</ecNumber>
    </recommendedName>
</protein>
<evidence type="ECO:0000256" key="1">
    <source>
        <dbReference type="ARBA" id="ARBA00012647"/>
    </source>
</evidence>
<dbReference type="InterPro" id="IPR001952">
    <property type="entry name" value="Alkaline_phosphatase"/>
</dbReference>
<evidence type="ECO:0000256" key="3">
    <source>
        <dbReference type="PIRSR" id="PIRSR601952-2"/>
    </source>
</evidence>
<dbReference type="GO" id="GO:0046872">
    <property type="term" value="F:metal ion binding"/>
    <property type="evidence" value="ECO:0007669"/>
    <property type="project" value="UniProtKB-KW"/>
</dbReference>
<dbReference type="InterPro" id="IPR017850">
    <property type="entry name" value="Alkaline_phosphatase_core_sf"/>
</dbReference>
<accession>A0A8K0KE64</accession>
<dbReference type="SUPFAM" id="SSF53649">
    <property type="entry name" value="Alkaline phosphatase-like"/>
    <property type="match status" value="1"/>
</dbReference>
<reference evidence="4" key="1">
    <citation type="submission" date="2013-04" db="EMBL/GenBank/DDBJ databases">
        <authorList>
            <person name="Qu J."/>
            <person name="Murali S.C."/>
            <person name="Bandaranaike D."/>
            <person name="Bellair M."/>
            <person name="Blankenburg K."/>
            <person name="Chao H."/>
            <person name="Dinh H."/>
            <person name="Doddapaneni H."/>
            <person name="Downs B."/>
            <person name="Dugan-Rocha S."/>
            <person name="Elkadiri S."/>
            <person name="Gnanaolivu R.D."/>
            <person name="Hernandez B."/>
            <person name="Javaid M."/>
            <person name="Jayaseelan J.C."/>
            <person name="Lee S."/>
            <person name="Li M."/>
            <person name="Ming W."/>
            <person name="Munidasa M."/>
            <person name="Muniz J."/>
            <person name="Nguyen L."/>
            <person name="Ongeri F."/>
            <person name="Osuji N."/>
            <person name="Pu L.-L."/>
            <person name="Puazo M."/>
            <person name="Qu C."/>
            <person name="Quiroz J."/>
            <person name="Raj R."/>
            <person name="Weissenberger G."/>
            <person name="Xin Y."/>
            <person name="Zou X."/>
            <person name="Han Y."/>
            <person name="Richards S."/>
            <person name="Worley K."/>
            <person name="Muzny D."/>
            <person name="Gibbs R."/>
        </authorList>
    </citation>
    <scope>NUCLEOTIDE SEQUENCE</scope>
    <source>
        <strain evidence="4">Sampled in the wild</strain>
    </source>
</reference>
<dbReference type="Pfam" id="PF00245">
    <property type="entry name" value="Alk_phosphatase"/>
    <property type="match status" value="1"/>
</dbReference>
<gene>
    <name evidence="4" type="ORF">J437_LFUL013507</name>
</gene>
<comment type="cofactor">
    <cofactor evidence="3">
        <name>Mg(2+)</name>
        <dbReference type="ChEBI" id="CHEBI:18420"/>
    </cofactor>
    <text evidence="3">Binds 1 Mg(2+) ion.</text>
</comment>
<evidence type="ECO:0000313" key="4">
    <source>
        <dbReference type="EMBL" id="KAG8233245.1"/>
    </source>
</evidence>
<keyword evidence="2" id="KW-0597">Phosphoprotein</keyword>
<dbReference type="PANTHER" id="PTHR11596">
    <property type="entry name" value="ALKALINE PHOSPHATASE"/>
    <property type="match status" value="1"/>
</dbReference>
<dbReference type="EMBL" id="KZ308699">
    <property type="protein sequence ID" value="KAG8233245.1"/>
    <property type="molecule type" value="Genomic_DNA"/>
</dbReference>
<dbReference type="GO" id="GO:0004035">
    <property type="term" value="F:alkaline phosphatase activity"/>
    <property type="evidence" value="ECO:0007669"/>
    <property type="project" value="UniProtKB-EC"/>
</dbReference>
<name>A0A8K0KE64_LADFU</name>
<dbReference type="Proteomes" id="UP000792457">
    <property type="component" value="Unassembled WGS sequence"/>
</dbReference>
<dbReference type="OrthoDB" id="5818554at2759"/>
<comment type="cofactor">
    <cofactor evidence="3">
        <name>Zn(2+)</name>
        <dbReference type="ChEBI" id="CHEBI:29105"/>
    </cofactor>
    <text evidence="3">Binds 2 Zn(2+) ions.</text>
</comment>
<evidence type="ECO:0000256" key="2">
    <source>
        <dbReference type="ARBA" id="ARBA00022553"/>
    </source>
</evidence>
<keyword evidence="3" id="KW-0479">Metal-binding</keyword>
<reference evidence="4" key="2">
    <citation type="submission" date="2017-10" db="EMBL/GenBank/DDBJ databases">
        <title>Ladona fulva Genome sequencing and assembly.</title>
        <authorList>
            <person name="Murali S."/>
            <person name="Richards S."/>
            <person name="Bandaranaike D."/>
            <person name="Bellair M."/>
            <person name="Blankenburg K."/>
            <person name="Chao H."/>
            <person name="Dinh H."/>
            <person name="Doddapaneni H."/>
            <person name="Dugan-Rocha S."/>
            <person name="Elkadiri S."/>
            <person name="Gnanaolivu R."/>
            <person name="Hernandez B."/>
            <person name="Skinner E."/>
            <person name="Javaid M."/>
            <person name="Lee S."/>
            <person name="Li M."/>
            <person name="Ming W."/>
            <person name="Munidasa M."/>
            <person name="Muniz J."/>
            <person name="Nguyen L."/>
            <person name="Hughes D."/>
            <person name="Osuji N."/>
            <person name="Pu L.-L."/>
            <person name="Puazo M."/>
            <person name="Qu C."/>
            <person name="Quiroz J."/>
            <person name="Raj R."/>
            <person name="Weissenberger G."/>
            <person name="Xin Y."/>
            <person name="Zou X."/>
            <person name="Han Y."/>
            <person name="Worley K."/>
            <person name="Muzny D."/>
            <person name="Gibbs R."/>
        </authorList>
    </citation>
    <scope>NUCLEOTIDE SEQUENCE</scope>
    <source>
        <strain evidence="4">Sampled in the wild</strain>
    </source>
</reference>
<dbReference type="PANTHER" id="PTHR11596:SF5">
    <property type="entry name" value="ALKALINE PHOSPHATASE"/>
    <property type="match status" value="1"/>
</dbReference>
<keyword evidence="3" id="KW-0460">Magnesium</keyword>
<dbReference type="Gene3D" id="3.40.720.10">
    <property type="entry name" value="Alkaline Phosphatase, subunit A"/>
    <property type="match status" value="1"/>
</dbReference>
<feature type="binding site" evidence="3">
    <location>
        <position position="49"/>
    </location>
    <ligand>
        <name>Zn(2+)</name>
        <dbReference type="ChEBI" id="CHEBI:29105"/>
        <label>2</label>
    </ligand>
</feature>
<evidence type="ECO:0000313" key="5">
    <source>
        <dbReference type="Proteomes" id="UP000792457"/>
    </source>
</evidence>
<dbReference type="AlphaFoldDB" id="A0A8K0KE64"/>
<sequence>MKVFDRARAFSPGVNANFWMNLGKNDLLESLNKVPIMGKAKNVIMFIGDGMGMSTITAARIFKGQAEGQLGEEYSLSFEKFPNVGLLKVVL</sequence>